<gene>
    <name evidence="1" type="ORF">SAMN06265337_3445</name>
</gene>
<dbReference type="AlphaFoldDB" id="A0A212UE72"/>
<accession>A0A212UE72</accession>
<evidence type="ECO:0000313" key="1">
    <source>
        <dbReference type="EMBL" id="SNC76555.1"/>
    </source>
</evidence>
<proteinExistence type="predicted"/>
<dbReference type="EMBL" id="FYEW01000002">
    <property type="protein sequence ID" value="SNC76555.1"/>
    <property type="molecule type" value="Genomic_DNA"/>
</dbReference>
<keyword evidence="2" id="KW-1185">Reference proteome</keyword>
<dbReference type="Proteomes" id="UP000198131">
    <property type="component" value="Unassembled WGS sequence"/>
</dbReference>
<dbReference type="RefSeq" id="WP_088844704.1">
    <property type="nucleotide sequence ID" value="NZ_FYEW01000002.1"/>
</dbReference>
<dbReference type="OrthoDB" id="880716at2"/>
<name>A0A212UE72_9BACT</name>
<organism evidence="1 2">
    <name type="scientific">Hymenobacter gelipurpurascens</name>
    <dbReference type="NCBI Taxonomy" id="89968"/>
    <lineage>
        <taxon>Bacteria</taxon>
        <taxon>Pseudomonadati</taxon>
        <taxon>Bacteroidota</taxon>
        <taxon>Cytophagia</taxon>
        <taxon>Cytophagales</taxon>
        <taxon>Hymenobacteraceae</taxon>
        <taxon>Hymenobacter</taxon>
    </lineage>
</organism>
<sequence length="140" mass="16109">MNSPVNRLFLENAVGRVEEDVHGFIRLQYHPGPRNSNSWQALMQHAKELLARQGRGLMLIDQQRMAPFKPAEQTWLLEQWLPSAIVDGGYRYGAILQAHDVFARLAMDTVRTQARDLHLTYRYFTDEAAAVAWLLAQYKA</sequence>
<evidence type="ECO:0008006" key="3">
    <source>
        <dbReference type="Google" id="ProtNLM"/>
    </source>
</evidence>
<evidence type="ECO:0000313" key="2">
    <source>
        <dbReference type="Proteomes" id="UP000198131"/>
    </source>
</evidence>
<reference evidence="2" key="1">
    <citation type="submission" date="2017-06" db="EMBL/GenBank/DDBJ databases">
        <authorList>
            <person name="Varghese N."/>
            <person name="Submissions S."/>
        </authorList>
    </citation>
    <scope>NUCLEOTIDE SEQUENCE [LARGE SCALE GENOMIC DNA]</scope>
    <source>
        <strain evidence="2">DSM 11116</strain>
    </source>
</reference>
<protein>
    <recommendedName>
        <fullName evidence="3">SpoIIAA-like</fullName>
    </recommendedName>
</protein>